<keyword evidence="1" id="KW-0547">Nucleotide-binding</keyword>
<sequence length="141" mass="15392">MPVELEERVQLVCLVVGIGDVKAGAPLVLDWKALPSASLPGTVRLLLEQRLAGRGLLPLLGGRADDLYLATSELLTNACKETPYAEIHYRSTFGRHCVWIGVWDSSDRIPGEPAFHPDWPLALLEARDGGHAEARFIGPDQ</sequence>
<proteinExistence type="predicted"/>
<dbReference type="InterPro" id="IPR036890">
    <property type="entry name" value="HATPase_C_sf"/>
</dbReference>
<dbReference type="Gene3D" id="3.30.565.10">
    <property type="entry name" value="Histidine kinase-like ATPase, C-terminal domain"/>
    <property type="match status" value="1"/>
</dbReference>
<comment type="caution">
    <text evidence="1">The sequence shown here is derived from an EMBL/GenBank/DDBJ whole genome shotgun (WGS) entry which is preliminary data.</text>
</comment>
<evidence type="ECO:0000313" key="1">
    <source>
        <dbReference type="EMBL" id="MFC6879525.1"/>
    </source>
</evidence>
<gene>
    <name evidence="1" type="ORF">ACFQKB_07065</name>
</gene>
<evidence type="ECO:0000313" key="2">
    <source>
        <dbReference type="Proteomes" id="UP001596380"/>
    </source>
</evidence>
<dbReference type="RefSeq" id="WP_160821513.1">
    <property type="nucleotide sequence ID" value="NZ_JBHSXE010000001.1"/>
</dbReference>
<accession>A0ABW2CEU7</accession>
<dbReference type="EMBL" id="JBHSXS010000003">
    <property type="protein sequence ID" value="MFC6879525.1"/>
    <property type="molecule type" value="Genomic_DNA"/>
</dbReference>
<name>A0ABW2CEU7_9ACTN</name>
<reference evidence="2" key="1">
    <citation type="journal article" date="2019" name="Int. J. Syst. Evol. Microbiol.">
        <title>The Global Catalogue of Microorganisms (GCM) 10K type strain sequencing project: providing services to taxonomists for standard genome sequencing and annotation.</title>
        <authorList>
            <consortium name="The Broad Institute Genomics Platform"/>
            <consortium name="The Broad Institute Genome Sequencing Center for Infectious Disease"/>
            <person name="Wu L."/>
            <person name="Ma J."/>
        </authorList>
    </citation>
    <scope>NUCLEOTIDE SEQUENCE [LARGE SCALE GENOMIC DNA]</scope>
    <source>
        <strain evidence="2">JCM 3369</strain>
    </source>
</reference>
<keyword evidence="2" id="KW-1185">Reference proteome</keyword>
<keyword evidence="1" id="KW-0067">ATP-binding</keyword>
<dbReference type="GO" id="GO:0005524">
    <property type="term" value="F:ATP binding"/>
    <property type="evidence" value="ECO:0007669"/>
    <property type="project" value="UniProtKB-KW"/>
</dbReference>
<protein>
    <submittedName>
        <fullName evidence="1">ATP-binding protein</fullName>
    </submittedName>
</protein>
<dbReference type="Proteomes" id="UP001596380">
    <property type="component" value="Unassembled WGS sequence"/>
</dbReference>
<organism evidence="1 2">
    <name type="scientific">Actinomadura yumaensis</name>
    <dbReference type="NCBI Taxonomy" id="111807"/>
    <lineage>
        <taxon>Bacteria</taxon>
        <taxon>Bacillati</taxon>
        <taxon>Actinomycetota</taxon>
        <taxon>Actinomycetes</taxon>
        <taxon>Streptosporangiales</taxon>
        <taxon>Thermomonosporaceae</taxon>
        <taxon>Actinomadura</taxon>
    </lineage>
</organism>